<dbReference type="AlphaFoldDB" id="R6IHW6"/>
<evidence type="ECO:0000313" key="2">
    <source>
        <dbReference type="EMBL" id="CDB46129.1"/>
    </source>
</evidence>
<dbReference type="RefSeq" id="WP_021718086.1">
    <property type="nucleotide sequence ID" value="NZ_CATWQF010000002.1"/>
</dbReference>
<accession>A0A6I3RSF3</accession>
<evidence type="ECO:0000313" key="5">
    <source>
        <dbReference type="Proteomes" id="UP000443070"/>
    </source>
</evidence>
<dbReference type="EMBL" id="WNBW01000002">
    <property type="protein sequence ID" value="MTU03609.1"/>
    <property type="molecule type" value="Genomic_DNA"/>
</dbReference>
<reference evidence="2" key="1">
    <citation type="submission" date="2012-11" db="EMBL/GenBank/DDBJ databases">
        <title>Dependencies among metagenomic species, viruses, plasmids and units of genetic variation.</title>
        <authorList>
            <person name="Nielsen H.B."/>
            <person name="Almeida M."/>
            <person name="Juncker A.S."/>
            <person name="Rasmussen S."/>
            <person name="Li J."/>
            <person name="Sunagawa S."/>
            <person name="Plichta D."/>
            <person name="Gautier L."/>
            <person name="Le Chatelier E."/>
            <person name="Peletier E."/>
            <person name="Bonde I."/>
            <person name="Nielsen T."/>
            <person name="Manichanh C."/>
            <person name="Arumugam M."/>
            <person name="Batto J."/>
            <person name="Santos M.B.Q.D."/>
            <person name="Blom N."/>
            <person name="Borruel N."/>
            <person name="Burgdorf K.S."/>
            <person name="Boumezbeur F."/>
            <person name="Casellas F."/>
            <person name="Dore J."/>
            <person name="Guarner F."/>
            <person name="Hansen T."/>
            <person name="Hildebrand F."/>
            <person name="Kaas R.S."/>
            <person name="Kennedy S."/>
            <person name="Kristiansen K."/>
            <person name="Kultima J.R."/>
            <person name="Leonard P."/>
            <person name="Levenez F."/>
            <person name="Lund O."/>
            <person name="Moumen B."/>
            <person name="Le Paslier D."/>
            <person name="Pons N."/>
            <person name="Pedersen O."/>
            <person name="Prifti E."/>
            <person name="Qin J."/>
            <person name="Raes J."/>
            <person name="Tap J."/>
            <person name="Tims S."/>
            <person name="Ussery D.W."/>
            <person name="Yamada T."/>
            <person name="MetaHit consortium"/>
            <person name="Renault P."/>
            <person name="Sicheritz-Ponten T."/>
            <person name="Bork P."/>
            <person name="Wang J."/>
            <person name="Brunak S."/>
            <person name="Ehrlich S.D."/>
        </authorList>
    </citation>
    <scope>NUCLEOTIDE SEQUENCE [LARGE SCALE GENOMIC DNA]</scope>
</reference>
<protein>
    <recommendedName>
        <fullName evidence="7">PEGA domain-containing protein</fullName>
    </recommendedName>
</protein>
<name>R6IHW6_9FIRM</name>
<proteinExistence type="predicted"/>
<evidence type="ECO:0000256" key="1">
    <source>
        <dbReference type="SAM" id="SignalP"/>
    </source>
</evidence>
<evidence type="ECO:0000313" key="4">
    <source>
        <dbReference type="EMBL" id="MTU03609.1"/>
    </source>
</evidence>
<organism evidence="2">
    <name type="scientific">Phascolarctobacterium faecium</name>
    <dbReference type="NCBI Taxonomy" id="33025"/>
    <lineage>
        <taxon>Bacteria</taxon>
        <taxon>Bacillati</taxon>
        <taxon>Bacillota</taxon>
        <taxon>Negativicutes</taxon>
        <taxon>Acidaminococcales</taxon>
        <taxon>Acidaminococcaceae</taxon>
        <taxon>Phascolarctobacterium</taxon>
    </lineage>
</organism>
<evidence type="ECO:0000313" key="6">
    <source>
        <dbReference type="Proteomes" id="UP000484547"/>
    </source>
</evidence>
<dbReference type="OrthoDB" id="581815at2"/>
<dbReference type="Proteomes" id="UP000484547">
    <property type="component" value="Unassembled WGS sequence"/>
</dbReference>
<reference evidence="5 6" key="2">
    <citation type="journal article" date="2019" name="Nat. Med.">
        <title>A library of human gut bacterial isolates paired with longitudinal multiomics data enables mechanistic microbiome research.</title>
        <authorList>
            <person name="Poyet M."/>
            <person name="Groussin M."/>
            <person name="Gibbons S.M."/>
            <person name="Avila-Pacheco J."/>
            <person name="Jiang X."/>
            <person name="Kearney S.M."/>
            <person name="Perrotta A.R."/>
            <person name="Berdy B."/>
            <person name="Zhao S."/>
            <person name="Lieberman T.D."/>
            <person name="Swanson P.K."/>
            <person name="Smith M."/>
            <person name="Roesemann S."/>
            <person name="Alexander J.E."/>
            <person name="Rich S.A."/>
            <person name="Livny J."/>
            <person name="Vlamakis H."/>
            <person name="Clish C."/>
            <person name="Bullock K."/>
            <person name="Deik A."/>
            <person name="Scott J."/>
            <person name="Pierce K.A."/>
            <person name="Xavier R.J."/>
            <person name="Alm E.J."/>
        </authorList>
    </citation>
    <scope>NUCLEOTIDE SEQUENCE [LARGE SCALE GENOMIC DNA]</scope>
    <source>
        <strain evidence="3 6">BIOML-A13</strain>
        <strain evidence="4 5">BIOML-A3</strain>
    </source>
</reference>
<comment type="caution">
    <text evidence="2">The sequence shown here is derived from an EMBL/GenBank/DDBJ whole genome shotgun (WGS) entry which is preliminary data.</text>
</comment>
<dbReference type="eggNOG" id="ENOG5030K2H">
    <property type="taxonomic scope" value="Bacteria"/>
</dbReference>
<feature type="chain" id="PRO_5044738280" description="PEGA domain-containing protein" evidence="1">
    <location>
        <begin position="25"/>
        <end position="323"/>
    </location>
</feature>
<accession>R6IHW6</accession>
<evidence type="ECO:0008006" key="7">
    <source>
        <dbReference type="Google" id="ProtNLM"/>
    </source>
</evidence>
<feature type="signal peptide" evidence="1">
    <location>
        <begin position="1"/>
        <end position="24"/>
    </location>
</feature>
<dbReference type="HOGENOM" id="CLU_050341_2_0_9"/>
<evidence type="ECO:0000313" key="3">
    <source>
        <dbReference type="EMBL" id="MTT75547.1"/>
    </source>
</evidence>
<keyword evidence="1" id="KW-0732">Signal</keyword>
<dbReference type="EMBL" id="WNBM01000002">
    <property type="protein sequence ID" value="MTT75547.1"/>
    <property type="molecule type" value="Genomic_DNA"/>
</dbReference>
<keyword evidence="5" id="KW-1185">Reference proteome</keyword>
<dbReference type="Proteomes" id="UP000443070">
    <property type="component" value="Unassembled WGS sequence"/>
</dbReference>
<dbReference type="STRING" id="1262914.BN533_01186"/>
<gene>
    <name evidence="2" type="ORF">BN533_01186</name>
    <name evidence="3" type="ORF">GMD11_04565</name>
    <name evidence="4" type="ORF">GMD18_04210</name>
</gene>
<dbReference type="EMBL" id="CBDS010000073">
    <property type="protein sequence ID" value="CDB46129.1"/>
    <property type="molecule type" value="Genomic_DNA"/>
</dbReference>
<sequence>MKRRLLTLLLTLVFCVTSVAPGFAMNADDLGGAVPAASAVTQMSATDKISAMEKMLYGTEQAGALVGRMDSLEDDVYGTVTSDAILDRIDNLYDYLKGSPASNEAGFLTKLNAIEWQFNESMSGGPAKTRIEAVEMMLNGKIDEGSLSSRLEALANIAFTDGVISVESVTLPKDSVIKVEFTEELSSREDKAGEPVHFKIADNVYVNDVLVLPKGALGEGTIKKVVQPRSFGRDARIDVDFTHVYALDGTKVPVYIGDLAKQEAKTAAGAAGAAIGGMIVLGPIGALGGAFVTGKAVVIPVGSTTYVQTMEDTTIQGMVYQGK</sequence>